<comment type="subcellular location">
    <subcellularLocation>
        <location evidence="10">Cell inner membrane</location>
    </subcellularLocation>
    <subcellularLocation>
        <location evidence="2">Cell membrane</location>
        <topology evidence="2">Single-pass membrane protein</topology>
    </subcellularLocation>
</comment>
<dbReference type="Proteomes" id="UP001209713">
    <property type="component" value="Unassembled WGS sequence"/>
</dbReference>
<comment type="caution">
    <text evidence="12">The sequence shown here is derived from an EMBL/GenBank/DDBJ whole genome shotgun (WGS) entry which is preliminary data.</text>
</comment>
<sequence>MPLITSIRNNILMLPLFIVACFISSIASAEDDAMAPVPVYIALTPDFVVNHISTGSRLRYIKASISVRADMSQQETIENNMPIIRDALVMFLSSRAEDQVKGALAREKTRQESVGVVNSALQEQIGISPIQDVLFSSFITQ</sequence>
<dbReference type="RefSeq" id="WP_263529043.1">
    <property type="nucleotide sequence ID" value="NZ_JAOVZB010000001.1"/>
</dbReference>
<dbReference type="InterPro" id="IPR005503">
    <property type="entry name" value="FliL"/>
</dbReference>
<keyword evidence="5 10" id="KW-0145">Chemotaxis</keyword>
<evidence type="ECO:0000256" key="11">
    <source>
        <dbReference type="SAM" id="SignalP"/>
    </source>
</evidence>
<keyword evidence="6" id="KW-0812">Transmembrane</keyword>
<dbReference type="EMBL" id="JAOVZB010000001">
    <property type="protein sequence ID" value="MCV2401669.1"/>
    <property type="molecule type" value="Genomic_DNA"/>
</dbReference>
<keyword evidence="12" id="KW-0969">Cilium</keyword>
<keyword evidence="8" id="KW-1133">Transmembrane helix</keyword>
<evidence type="ECO:0000256" key="10">
    <source>
        <dbReference type="RuleBase" id="RU364125"/>
    </source>
</evidence>
<evidence type="ECO:0000256" key="9">
    <source>
        <dbReference type="ARBA" id="ARBA00023136"/>
    </source>
</evidence>
<evidence type="ECO:0000313" key="13">
    <source>
        <dbReference type="Proteomes" id="UP001209713"/>
    </source>
</evidence>
<keyword evidence="11" id="KW-0732">Signal</keyword>
<dbReference type="PANTHER" id="PTHR35091">
    <property type="entry name" value="FLAGELLAR PROTEIN FLIL"/>
    <property type="match status" value="1"/>
</dbReference>
<accession>A0ABT2YPP9</accession>
<keyword evidence="12" id="KW-0282">Flagellum</keyword>
<proteinExistence type="inferred from homology"/>
<feature type="chain" id="PRO_5046940178" description="Flagellar protein FliL" evidence="11">
    <location>
        <begin position="30"/>
        <end position="141"/>
    </location>
</feature>
<keyword evidence="10" id="KW-0997">Cell inner membrane</keyword>
<evidence type="ECO:0000256" key="5">
    <source>
        <dbReference type="ARBA" id="ARBA00022500"/>
    </source>
</evidence>
<keyword evidence="4" id="KW-1003">Cell membrane</keyword>
<dbReference type="Pfam" id="PF03748">
    <property type="entry name" value="FliL"/>
    <property type="match status" value="1"/>
</dbReference>
<evidence type="ECO:0000256" key="1">
    <source>
        <dbReference type="ARBA" id="ARBA00002254"/>
    </source>
</evidence>
<evidence type="ECO:0000256" key="2">
    <source>
        <dbReference type="ARBA" id="ARBA00004162"/>
    </source>
</evidence>
<reference evidence="12 13" key="1">
    <citation type="submission" date="2022-10" db="EMBL/GenBank/DDBJ databases">
        <title>Marinomonas transparenta sp. nov. and Marinomonas sargassi sp. nov., isolated from marine alga (Sargassum natans (L.) Gaillon).</title>
        <authorList>
            <person name="Wang Y."/>
        </authorList>
    </citation>
    <scope>NUCLEOTIDE SEQUENCE [LARGE SCALE GENOMIC DNA]</scope>
    <source>
        <strain evidence="12 13">C2222</strain>
    </source>
</reference>
<comment type="similarity">
    <text evidence="3 10">Belongs to the FliL family.</text>
</comment>
<protein>
    <recommendedName>
        <fullName evidence="10">Flagellar protein FliL</fullName>
    </recommendedName>
</protein>
<evidence type="ECO:0000256" key="4">
    <source>
        <dbReference type="ARBA" id="ARBA00022475"/>
    </source>
</evidence>
<evidence type="ECO:0000313" key="12">
    <source>
        <dbReference type="EMBL" id="MCV2401669.1"/>
    </source>
</evidence>
<evidence type="ECO:0000256" key="7">
    <source>
        <dbReference type="ARBA" id="ARBA00022779"/>
    </source>
</evidence>
<keyword evidence="9 10" id="KW-0472">Membrane</keyword>
<evidence type="ECO:0000256" key="8">
    <source>
        <dbReference type="ARBA" id="ARBA00022989"/>
    </source>
</evidence>
<comment type="function">
    <text evidence="1 10">Controls the rotational direction of flagella during chemotaxis.</text>
</comment>
<evidence type="ECO:0000256" key="6">
    <source>
        <dbReference type="ARBA" id="ARBA00022692"/>
    </source>
</evidence>
<dbReference type="PANTHER" id="PTHR35091:SF2">
    <property type="entry name" value="FLAGELLAR PROTEIN FLIL"/>
    <property type="match status" value="1"/>
</dbReference>
<feature type="signal peptide" evidence="11">
    <location>
        <begin position="1"/>
        <end position="29"/>
    </location>
</feature>
<evidence type="ECO:0000256" key="3">
    <source>
        <dbReference type="ARBA" id="ARBA00008281"/>
    </source>
</evidence>
<keyword evidence="7 10" id="KW-0283">Flagellar rotation</keyword>
<name>A0ABT2YPP9_9GAMM</name>
<organism evidence="12 13">
    <name type="scientific">Marinomonas sargassi</name>
    <dbReference type="NCBI Taxonomy" id="2984494"/>
    <lineage>
        <taxon>Bacteria</taxon>
        <taxon>Pseudomonadati</taxon>
        <taxon>Pseudomonadota</taxon>
        <taxon>Gammaproteobacteria</taxon>
        <taxon>Oceanospirillales</taxon>
        <taxon>Oceanospirillaceae</taxon>
        <taxon>Marinomonas</taxon>
    </lineage>
</organism>
<keyword evidence="13" id="KW-1185">Reference proteome</keyword>
<gene>
    <name evidence="12" type="ORF">OFY17_02115</name>
</gene>
<keyword evidence="12" id="KW-0966">Cell projection</keyword>